<organism evidence="1 2">
    <name type="scientific">Xylaria flabelliformis</name>
    <dbReference type="NCBI Taxonomy" id="2512241"/>
    <lineage>
        <taxon>Eukaryota</taxon>
        <taxon>Fungi</taxon>
        <taxon>Dikarya</taxon>
        <taxon>Ascomycota</taxon>
        <taxon>Pezizomycotina</taxon>
        <taxon>Sordariomycetes</taxon>
        <taxon>Xylariomycetidae</taxon>
        <taxon>Xylariales</taxon>
        <taxon>Xylariaceae</taxon>
        <taxon>Xylaria</taxon>
    </lineage>
</organism>
<dbReference type="AlphaFoldDB" id="A0A553HLQ9"/>
<evidence type="ECO:0000313" key="2">
    <source>
        <dbReference type="Proteomes" id="UP000319160"/>
    </source>
</evidence>
<dbReference type="EMBL" id="VFLP01000078">
    <property type="protein sequence ID" value="TRX88889.1"/>
    <property type="molecule type" value="Genomic_DNA"/>
</dbReference>
<dbReference type="Pfam" id="PF05141">
    <property type="entry name" value="DIT1_PvcA"/>
    <property type="match status" value="1"/>
</dbReference>
<reference evidence="2" key="1">
    <citation type="submission" date="2019-06" db="EMBL/GenBank/DDBJ databases">
        <title>Draft genome sequence of the griseofulvin-producing fungus Xylaria cubensis strain G536.</title>
        <authorList>
            <person name="Mead M.E."/>
            <person name="Raja H.A."/>
            <person name="Steenwyk J.L."/>
            <person name="Knowles S.L."/>
            <person name="Oberlies N.H."/>
            <person name="Rokas A."/>
        </authorList>
    </citation>
    <scope>NUCLEOTIDE SEQUENCE [LARGE SCALE GENOMIC DNA]</scope>
    <source>
        <strain evidence="2">G536</strain>
    </source>
</reference>
<keyword evidence="2" id="KW-1185">Reference proteome</keyword>
<gene>
    <name evidence="1" type="ORF">FHL15_010232</name>
</gene>
<evidence type="ECO:0000313" key="1">
    <source>
        <dbReference type="EMBL" id="TRX88889.1"/>
    </source>
</evidence>
<dbReference type="Proteomes" id="UP000319160">
    <property type="component" value="Unassembled WGS sequence"/>
</dbReference>
<evidence type="ECO:0008006" key="3">
    <source>
        <dbReference type="Google" id="ProtNLM"/>
    </source>
</evidence>
<dbReference type="InterPro" id="IPR007817">
    <property type="entry name" value="Isocyanide_synthase_DIT1"/>
</dbReference>
<comment type="caution">
    <text evidence="1">The sequence shown here is derived from an EMBL/GenBank/DDBJ whole genome shotgun (WGS) entry which is preliminary data.</text>
</comment>
<name>A0A553HLQ9_9PEZI</name>
<accession>A0A553HLQ9</accession>
<protein>
    <recommendedName>
        <fullName evidence="3">TauD/TfdA-like domain-containing protein</fullName>
    </recommendedName>
</protein>
<proteinExistence type="predicted"/>
<dbReference type="OrthoDB" id="429813at2759"/>
<sequence length="592" mass="67167">MASSTLNYGFSPFYSMLGLYCRSPDGQLLNTEGREAEAITYHWPAISEQLNSKKATFTPLPSGLLVETSHIDVVSNLSDPSPIQSHIRLRAREIYREASNCYVGILSHRPQDNHEGAFREWIETLFVSKTTLQPRLGQELQALTRSEYKSVAERIWEWVKTWFAPKTTIQARQPKAPVQHNCEFVAEQITTLFERMLRNTAEADEWDCSGRNYFFHRVLDFVNRNEACQMALPAFPCKSPNDAKVGGSRPDMAERIALETLCDFVRNVKKLYAPGAIVHVIHDGHLLSSCIGVDDDVVSEYESDLQELYRSMFDSSADRQAIKFCSLSDLFFSESDNMQTFDQSWILDPDLLHHPIQTKLSETAELARKLIMASCGIDRSHFRKLILAQDAPTLKSYRGLSHFMLKDLAGPSFDSQSTSRKKKTASSVAAEMMARNQAYSNLLELLFPNYVRLSIHAHNNRGPKFGIRLFPRDRVRPIDDIEGRHEPVPRYDYQIPTPWHNSIVRIEGDDIAYLTKACVARQAVAGGRYKGGWVEDGDEGGHFLLCDVELPREKGDDKQIEVVSVMDVDVETKNILIPPSPLCQYHEAGQLF</sequence>
<dbReference type="STRING" id="2512241.A0A553HLQ9"/>
<dbReference type="PANTHER" id="PTHR37285:SF5">
    <property type="entry name" value="SPORE WALL MATURATION PROTEIN DIT1"/>
    <property type="match status" value="1"/>
</dbReference>
<dbReference type="PANTHER" id="PTHR37285">
    <property type="entry name" value="SPORE WALL MATURATION PROTEIN DIT1"/>
    <property type="match status" value="1"/>
</dbReference>